<dbReference type="Gene3D" id="1.10.10.10">
    <property type="entry name" value="Winged helix-like DNA-binding domain superfamily/Winged helix DNA-binding domain"/>
    <property type="match status" value="1"/>
</dbReference>
<dbReference type="Pfam" id="PF01047">
    <property type="entry name" value="MarR"/>
    <property type="match status" value="1"/>
</dbReference>
<dbReference type="GO" id="GO:0006950">
    <property type="term" value="P:response to stress"/>
    <property type="evidence" value="ECO:0007669"/>
    <property type="project" value="TreeGrafter"/>
</dbReference>
<dbReference type="Proteomes" id="UP000241848">
    <property type="component" value="Unassembled WGS sequence"/>
</dbReference>
<reference evidence="2 3" key="1">
    <citation type="journal article" date="2014" name="BMC Genomics">
        <title>Comparison of environmental and isolate Sulfobacillus genomes reveals diverse carbon, sulfur, nitrogen, and hydrogen metabolisms.</title>
        <authorList>
            <person name="Justice N.B."/>
            <person name="Norman A."/>
            <person name="Brown C.T."/>
            <person name="Singh A."/>
            <person name="Thomas B.C."/>
            <person name="Banfield J.F."/>
        </authorList>
    </citation>
    <scope>NUCLEOTIDE SEQUENCE [LARGE SCALE GENOMIC DNA]</scope>
    <source>
        <strain evidence="2">AMDSBA3</strain>
    </source>
</reference>
<protein>
    <submittedName>
        <fullName evidence="2">MarR family transcriptional regulator</fullName>
    </submittedName>
</protein>
<evidence type="ECO:0000259" key="1">
    <source>
        <dbReference type="PROSITE" id="PS50995"/>
    </source>
</evidence>
<gene>
    <name evidence="2" type="ORF">C7B45_05255</name>
</gene>
<dbReference type="SUPFAM" id="SSF46785">
    <property type="entry name" value="Winged helix' DNA-binding domain"/>
    <property type="match status" value="1"/>
</dbReference>
<dbReference type="InterPro" id="IPR036388">
    <property type="entry name" value="WH-like_DNA-bd_sf"/>
</dbReference>
<dbReference type="EMBL" id="PXYV01000011">
    <property type="protein sequence ID" value="PSR22875.1"/>
    <property type="molecule type" value="Genomic_DNA"/>
</dbReference>
<dbReference type="InterPro" id="IPR000835">
    <property type="entry name" value="HTH_MarR-typ"/>
</dbReference>
<dbReference type="PROSITE" id="PS50995">
    <property type="entry name" value="HTH_MARR_2"/>
    <property type="match status" value="1"/>
</dbReference>
<dbReference type="InterPro" id="IPR036390">
    <property type="entry name" value="WH_DNA-bd_sf"/>
</dbReference>
<dbReference type="InterPro" id="IPR039422">
    <property type="entry name" value="MarR/SlyA-like"/>
</dbReference>
<dbReference type="PRINTS" id="PR00598">
    <property type="entry name" value="HTHMARR"/>
</dbReference>
<comment type="caution">
    <text evidence="2">The sequence shown here is derived from an EMBL/GenBank/DDBJ whole genome shotgun (WGS) entry which is preliminary data.</text>
</comment>
<accession>A0A2T2WKW5</accession>
<dbReference type="GO" id="GO:0003700">
    <property type="term" value="F:DNA-binding transcription factor activity"/>
    <property type="evidence" value="ECO:0007669"/>
    <property type="project" value="InterPro"/>
</dbReference>
<organism evidence="2 3">
    <name type="scientific">Sulfobacillus acidophilus</name>
    <dbReference type="NCBI Taxonomy" id="53633"/>
    <lineage>
        <taxon>Bacteria</taxon>
        <taxon>Bacillati</taxon>
        <taxon>Bacillota</taxon>
        <taxon>Clostridia</taxon>
        <taxon>Eubacteriales</taxon>
        <taxon>Clostridiales Family XVII. Incertae Sedis</taxon>
        <taxon>Sulfobacillus</taxon>
    </lineage>
</organism>
<name>A0A2T2WKW5_9FIRM</name>
<feature type="domain" description="HTH marR-type" evidence="1">
    <location>
        <begin position="13"/>
        <end position="141"/>
    </location>
</feature>
<proteinExistence type="predicted"/>
<evidence type="ECO:0000313" key="3">
    <source>
        <dbReference type="Proteomes" id="UP000241848"/>
    </source>
</evidence>
<sequence>MSGHPPSDSERLALKAVVNLLRLSEPLIFELWRSHELTLAQVQCLRILSIQPEQAGDLAKRLSMSSTSLTRILERLESRQLVDRIVDVHDRRRIWVRLTEAGQQTVSSLSSWYATPLFQAIQAMNPVELAELTGVLNRFNQAVRVCENGPPVRADLPSEP</sequence>
<dbReference type="PANTHER" id="PTHR33164:SF43">
    <property type="entry name" value="HTH-TYPE TRANSCRIPTIONAL REPRESSOR YETL"/>
    <property type="match status" value="1"/>
</dbReference>
<evidence type="ECO:0000313" key="2">
    <source>
        <dbReference type="EMBL" id="PSR22875.1"/>
    </source>
</evidence>
<dbReference type="AlphaFoldDB" id="A0A2T2WKW5"/>
<dbReference type="SMART" id="SM00347">
    <property type="entry name" value="HTH_MARR"/>
    <property type="match status" value="1"/>
</dbReference>
<dbReference type="PANTHER" id="PTHR33164">
    <property type="entry name" value="TRANSCRIPTIONAL REGULATOR, MARR FAMILY"/>
    <property type="match status" value="1"/>
</dbReference>